<keyword evidence="1" id="KW-0808">Transferase</keyword>
<feature type="domain" description="RDRP core" evidence="2">
    <location>
        <begin position="1"/>
        <end position="74"/>
    </location>
</feature>
<evidence type="ECO:0000313" key="3">
    <source>
        <dbReference type="EMBL" id="GBO29798.1"/>
    </source>
</evidence>
<protein>
    <recommendedName>
        <fullName evidence="1">RNA-dependent RNA polymerase</fullName>
        <ecNumber evidence="1">2.7.7.48</ecNumber>
    </recommendedName>
</protein>
<dbReference type="AlphaFoldDB" id="A0A4Y2VZN3"/>
<dbReference type="GO" id="GO:0003968">
    <property type="term" value="F:RNA-directed RNA polymerase activity"/>
    <property type="evidence" value="ECO:0007669"/>
    <property type="project" value="UniProtKB-KW"/>
</dbReference>
<comment type="similarity">
    <text evidence="1">Belongs to the RdRP family.</text>
</comment>
<dbReference type="GO" id="GO:0030422">
    <property type="term" value="P:siRNA processing"/>
    <property type="evidence" value="ECO:0007669"/>
    <property type="project" value="TreeGrafter"/>
</dbReference>
<accession>A0A4Y2VZN3</accession>
<keyword evidence="1" id="KW-0694">RNA-binding</keyword>
<proteinExistence type="inferred from homology"/>
<keyword evidence="1" id="KW-0548">Nucleotidyltransferase</keyword>
<dbReference type="InterPro" id="IPR057596">
    <property type="entry name" value="RDRP_core"/>
</dbReference>
<comment type="catalytic activity">
    <reaction evidence="1">
        <text>RNA(n) + a ribonucleoside 5'-triphosphate = RNA(n+1) + diphosphate</text>
        <dbReference type="Rhea" id="RHEA:21248"/>
        <dbReference type="Rhea" id="RHEA-COMP:14527"/>
        <dbReference type="Rhea" id="RHEA-COMP:17342"/>
        <dbReference type="ChEBI" id="CHEBI:33019"/>
        <dbReference type="ChEBI" id="CHEBI:61557"/>
        <dbReference type="ChEBI" id="CHEBI:140395"/>
        <dbReference type="EC" id="2.7.7.48"/>
    </reaction>
</comment>
<keyword evidence="1 3" id="KW-0696">RNA-directed RNA polymerase</keyword>
<gene>
    <name evidence="3" type="primary">RDR1_5</name>
    <name evidence="3" type="ORF">AVEN_141443_1</name>
</gene>
<name>A0A4Y2VZN3_ARAVE</name>
<dbReference type="Pfam" id="PF05183">
    <property type="entry name" value="RdRP"/>
    <property type="match status" value="1"/>
</dbReference>
<dbReference type="OrthoDB" id="6513042at2759"/>
<dbReference type="PANTHER" id="PTHR23079">
    <property type="entry name" value="RNA-DEPENDENT RNA POLYMERASE"/>
    <property type="match status" value="1"/>
</dbReference>
<evidence type="ECO:0000259" key="2">
    <source>
        <dbReference type="Pfam" id="PF05183"/>
    </source>
</evidence>
<organism evidence="3 4">
    <name type="scientific">Araneus ventricosus</name>
    <name type="common">Orbweaver spider</name>
    <name type="synonym">Epeira ventricosa</name>
    <dbReference type="NCBI Taxonomy" id="182803"/>
    <lineage>
        <taxon>Eukaryota</taxon>
        <taxon>Metazoa</taxon>
        <taxon>Ecdysozoa</taxon>
        <taxon>Arthropoda</taxon>
        <taxon>Chelicerata</taxon>
        <taxon>Arachnida</taxon>
        <taxon>Araneae</taxon>
        <taxon>Araneomorphae</taxon>
        <taxon>Entelegynae</taxon>
        <taxon>Araneoidea</taxon>
        <taxon>Araneidae</taxon>
        <taxon>Araneus</taxon>
    </lineage>
</organism>
<dbReference type="GO" id="GO:0003723">
    <property type="term" value="F:RNA binding"/>
    <property type="evidence" value="ECO:0007669"/>
    <property type="project" value="UniProtKB-KW"/>
</dbReference>
<dbReference type="PANTHER" id="PTHR23079:SF55">
    <property type="entry name" value="RNA-DIRECTED RNA POLYMERASE"/>
    <property type="match status" value="1"/>
</dbReference>
<dbReference type="Proteomes" id="UP000499080">
    <property type="component" value="Unassembled WGS sequence"/>
</dbReference>
<sequence>MHPGDVRKLDAVDVPALHHIKDCIVFPSKGKRPHPDEMAGSDMDGDEYVVMWYDDLVFPDKNVSPMDYPPNPEEKHPGPIQ</sequence>
<dbReference type="GO" id="GO:0031380">
    <property type="term" value="C:nuclear RNA-directed RNA polymerase complex"/>
    <property type="evidence" value="ECO:0007669"/>
    <property type="project" value="TreeGrafter"/>
</dbReference>
<reference evidence="3 4" key="1">
    <citation type="journal article" date="2019" name="Sci. Rep.">
        <title>Orb-weaving spider Araneus ventricosus genome elucidates the spidroin gene catalogue.</title>
        <authorList>
            <person name="Kono N."/>
            <person name="Nakamura H."/>
            <person name="Ohtoshi R."/>
            <person name="Moran D.A.P."/>
            <person name="Shinohara A."/>
            <person name="Yoshida Y."/>
            <person name="Fujiwara M."/>
            <person name="Mori M."/>
            <person name="Tomita M."/>
            <person name="Arakawa K."/>
        </authorList>
    </citation>
    <scope>NUCLEOTIDE SEQUENCE [LARGE SCALE GENOMIC DNA]</scope>
</reference>
<evidence type="ECO:0000256" key="1">
    <source>
        <dbReference type="RuleBase" id="RU363098"/>
    </source>
</evidence>
<comment type="caution">
    <text evidence="3">The sequence shown here is derived from an EMBL/GenBank/DDBJ whole genome shotgun (WGS) entry which is preliminary data.</text>
</comment>
<keyword evidence="4" id="KW-1185">Reference proteome</keyword>
<dbReference type="EMBL" id="BGPR01052989">
    <property type="protein sequence ID" value="GBO29798.1"/>
    <property type="molecule type" value="Genomic_DNA"/>
</dbReference>
<dbReference type="EC" id="2.7.7.48" evidence="1"/>
<evidence type="ECO:0000313" key="4">
    <source>
        <dbReference type="Proteomes" id="UP000499080"/>
    </source>
</evidence>
<dbReference type="InterPro" id="IPR007855">
    <property type="entry name" value="RDRP"/>
</dbReference>
<feature type="non-terminal residue" evidence="3">
    <location>
        <position position="81"/>
    </location>
</feature>